<dbReference type="HAMAP" id="MF_00009">
    <property type="entry name" value="Endoribonucl_YbeY"/>
    <property type="match status" value="1"/>
</dbReference>
<keyword evidence="2 7" id="KW-0540">Nuclease</keyword>
<dbReference type="EMBL" id="PCTL01000002">
    <property type="protein sequence ID" value="PIP73917.1"/>
    <property type="molecule type" value="Genomic_DNA"/>
</dbReference>
<comment type="caution">
    <text evidence="8">The sequence shown here is derived from an EMBL/GenBank/DDBJ whole genome shotgun (WGS) entry which is preliminary data.</text>
</comment>
<organism evidence="8 9">
    <name type="scientific">Candidatus Lloydbacteria bacterium CG22_combo_CG10-13_8_21_14_all_47_15</name>
    <dbReference type="NCBI Taxonomy" id="1974635"/>
    <lineage>
        <taxon>Bacteria</taxon>
        <taxon>Candidatus Lloydiibacteriota</taxon>
    </lineage>
</organism>
<comment type="subcellular location">
    <subcellularLocation>
        <location evidence="7">Cytoplasm</location>
    </subcellularLocation>
</comment>
<comment type="function">
    <text evidence="7">Single strand-specific metallo-endoribonuclease involved in late-stage 70S ribosome quality control and in maturation of the 3' terminus of the 16S rRNA.</text>
</comment>
<gene>
    <name evidence="7 8" type="primary">ybeY</name>
    <name evidence="8" type="ORF">COW88_00415</name>
</gene>
<dbReference type="Gene3D" id="3.40.390.30">
    <property type="entry name" value="Metalloproteases ('zincins'), catalytic domain"/>
    <property type="match status" value="1"/>
</dbReference>
<dbReference type="SUPFAM" id="SSF55486">
    <property type="entry name" value="Metalloproteases ('zincins'), catalytic domain"/>
    <property type="match status" value="1"/>
</dbReference>
<evidence type="ECO:0000313" key="8">
    <source>
        <dbReference type="EMBL" id="PIP73917.1"/>
    </source>
</evidence>
<evidence type="ECO:0000256" key="1">
    <source>
        <dbReference type="ARBA" id="ARBA00010875"/>
    </source>
</evidence>
<dbReference type="GO" id="GO:0004521">
    <property type="term" value="F:RNA endonuclease activity"/>
    <property type="evidence" value="ECO:0007669"/>
    <property type="project" value="UniProtKB-UniRule"/>
</dbReference>
<name>A0A2H0CVJ4_9BACT</name>
<dbReference type="PANTHER" id="PTHR46986:SF1">
    <property type="entry name" value="ENDORIBONUCLEASE YBEY, CHLOROPLASTIC"/>
    <property type="match status" value="1"/>
</dbReference>
<dbReference type="EC" id="3.1.-.-" evidence="7"/>
<evidence type="ECO:0000256" key="5">
    <source>
        <dbReference type="ARBA" id="ARBA00022801"/>
    </source>
</evidence>
<reference evidence="8 9" key="1">
    <citation type="submission" date="2017-09" db="EMBL/GenBank/DDBJ databases">
        <title>Depth-based differentiation of microbial function through sediment-hosted aquifers and enrichment of novel symbionts in the deep terrestrial subsurface.</title>
        <authorList>
            <person name="Probst A.J."/>
            <person name="Ladd B."/>
            <person name="Jarett J.K."/>
            <person name="Geller-Mcgrath D.E."/>
            <person name="Sieber C.M."/>
            <person name="Emerson J.B."/>
            <person name="Anantharaman K."/>
            <person name="Thomas B.C."/>
            <person name="Malmstrom R."/>
            <person name="Stieglmeier M."/>
            <person name="Klingl A."/>
            <person name="Woyke T."/>
            <person name="Ryan C.M."/>
            <person name="Banfield J.F."/>
        </authorList>
    </citation>
    <scope>NUCLEOTIDE SEQUENCE [LARGE SCALE GENOMIC DNA]</scope>
    <source>
        <strain evidence="8">CG22_combo_CG10-13_8_21_14_all_47_15</strain>
    </source>
</reference>
<feature type="binding site" evidence="7">
    <location>
        <position position="111"/>
    </location>
    <ligand>
        <name>Zn(2+)</name>
        <dbReference type="ChEBI" id="CHEBI:29105"/>
        <note>catalytic</note>
    </ligand>
</feature>
<dbReference type="GO" id="GO:0008270">
    <property type="term" value="F:zinc ion binding"/>
    <property type="evidence" value="ECO:0007669"/>
    <property type="project" value="UniProtKB-UniRule"/>
</dbReference>
<keyword evidence="4 7" id="KW-0255">Endonuclease</keyword>
<sequence>MHFSCTNTLKTGNPCKAGLPFRAIKKAVLGTRYTVSLVFVGDARSRTLNRTYRGKNRPANILSFPLAADEGEIFINPRQAARDARNTGISARDYIGILFIHGLFHLKGYLHGSTMEHEEARVQKKFKLNT</sequence>
<keyword evidence="3 7" id="KW-0479">Metal-binding</keyword>
<keyword evidence="7" id="KW-0690">Ribosome biogenesis</keyword>
<dbReference type="InterPro" id="IPR023091">
    <property type="entry name" value="MetalPrtase_cat_dom_sf_prd"/>
</dbReference>
<feature type="binding site" evidence="7">
    <location>
        <position position="105"/>
    </location>
    <ligand>
        <name>Zn(2+)</name>
        <dbReference type="ChEBI" id="CHEBI:29105"/>
        <note>catalytic</note>
    </ligand>
</feature>
<evidence type="ECO:0000313" key="9">
    <source>
        <dbReference type="Proteomes" id="UP000230638"/>
    </source>
</evidence>
<proteinExistence type="inferred from homology"/>
<keyword evidence="7" id="KW-0963">Cytoplasm</keyword>
<evidence type="ECO:0000256" key="7">
    <source>
        <dbReference type="HAMAP-Rule" id="MF_00009"/>
    </source>
</evidence>
<accession>A0A2H0CVJ4</accession>
<comment type="similarity">
    <text evidence="1 7">Belongs to the endoribonuclease YbeY family.</text>
</comment>
<dbReference type="AlphaFoldDB" id="A0A2H0CVJ4"/>
<protein>
    <recommendedName>
        <fullName evidence="7">Endoribonuclease YbeY</fullName>
        <ecNumber evidence="7">3.1.-.-</ecNumber>
    </recommendedName>
</protein>
<dbReference type="NCBIfam" id="TIGR00043">
    <property type="entry name" value="rRNA maturation RNase YbeY"/>
    <property type="match status" value="1"/>
</dbReference>
<keyword evidence="6 7" id="KW-0862">Zinc</keyword>
<dbReference type="GO" id="GO:0006364">
    <property type="term" value="P:rRNA processing"/>
    <property type="evidence" value="ECO:0007669"/>
    <property type="project" value="UniProtKB-UniRule"/>
</dbReference>
<keyword evidence="5 7" id="KW-0378">Hydrolase</keyword>
<dbReference type="InterPro" id="IPR002036">
    <property type="entry name" value="YbeY"/>
</dbReference>
<comment type="cofactor">
    <cofactor evidence="7">
        <name>Zn(2+)</name>
        <dbReference type="ChEBI" id="CHEBI:29105"/>
    </cofactor>
    <text evidence="7">Binds 1 zinc ion.</text>
</comment>
<evidence type="ECO:0000256" key="3">
    <source>
        <dbReference type="ARBA" id="ARBA00022723"/>
    </source>
</evidence>
<evidence type="ECO:0000256" key="4">
    <source>
        <dbReference type="ARBA" id="ARBA00022759"/>
    </source>
</evidence>
<dbReference type="Pfam" id="PF02130">
    <property type="entry name" value="YbeY"/>
    <property type="match status" value="1"/>
</dbReference>
<dbReference type="Proteomes" id="UP000230638">
    <property type="component" value="Unassembled WGS sequence"/>
</dbReference>
<dbReference type="GO" id="GO:0005737">
    <property type="term" value="C:cytoplasm"/>
    <property type="evidence" value="ECO:0007669"/>
    <property type="project" value="UniProtKB-SubCell"/>
</dbReference>
<dbReference type="GO" id="GO:0004222">
    <property type="term" value="F:metalloendopeptidase activity"/>
    <property type="evidence" value="ECO:0007669"/>
    <property type="project" value="InterPro"/>
</dbReference>
<keyword evidence="7" id="KW-0698">rRNA processing</keyword>
<dbReference type="PANTHER" id="PTHR46986">
    <property type="entry name" value="ENDORIBONUCLEASE YBEY, CHLOROPLASTIC"/>
    <property type="match status" value="1"/>
</dbReference>
<evidence type="ECO:0000256" key="6">
    <source>
        <dbReference type="ARBA" id="ARBA00022833"/>
    </source>
</evidence>
<evidence type="ECO:0000256" key="2">
    <source>
        <dbReference type="ARBA" id="ARBA00022722"/>
    </source>
</evidence>
<feature type="binding site" evidence="7">
    <location>
        <position position="101"/>
    </location>
    <ligand>
        <name>Zn(2+)</name>
        <dbReference type="ChEBI" id="CHEBI:29105"/>
        <note>catalytic</note>
    </ligand>
</feature>